<protein>
    <submittedName>
        <fullName evidence="2">Uncharacterized protein</fullName>
    </submittedName>
</protein>
<evidence type="ECO:0000313" key="2">
    <source>
        <dbReference type="EMBL" id="SCM78286.1"/>
    </source>
</evidence>
<evidence type="ECO:0000256" key="1">
    <source>
        <dbReference type="SAM" id="MobiDB-lite"/>
    </source>
</evidence>
<accession>A0A212LL86</accession>
<reference evidence="2" key="1">
    <citation type="submission" date="2016-08" db="EMBL/GenBank/DDBJ databases">
        <authorList>
            <person name="Seilhamer J.J."/>
        </authorList>
    </citation>
    <scope>NUCLEOTIDE SEQUENCE</scope>
    <source>
        <strain evidence="2">86</strain>
    </source>
</reference>
<feature type="region of interest" description="Disordered" evidence="1">
    <location>
        <begin position="1"/>
        <end position="30"/>
    </location>
</feature>
<dbReference type="AlphaFoldDB" id="A0A212LL86"/>
<dbReference type="EMBL" id="FMJD01000011">
    <property type="protein sequence ID" value="SCM78286.1"/>
    <property type="molecule type" value="Genomic_DNA"/>
</dbReference>
<organism evidence="2">
    <name type="scientific">uncultured Pleomorphomonas sp</name>
    <dbReference type="NCBI Taxonomy" id="442121"/>
    <lineage>
        <taxon>Bacteria</taxon>
        <taxon>Pseudomonadati</taxon>
        <taxon>Pseudomonadota</taxon>
        <taxon>Alphaproteobacteria</taxon>
        <taxon>Hyphomicrobiales</taxon>
        <taxon>Pleomorphomonadaceae</taxon>
        <taxon>Pleomorphomonas</taxon>
        <taxon>environmental samples</taxon>
    </lineage>
</organism>
<proteinExistence type="predicted"/>
<name>A0A212LL86_9HYPH</name>
<sequence length="59" mass="6641">MKKGKAPMAPAGHPSESAVADLPRQKPPGQTRVIVGREVVGRRRQVRVLRLRFHRNALY</sequence>
<gene>
    <name evidence="2" type="ORF">KL86PLE_70069</name>
</gene>